<dbReference type="OrthoDB" id="6253923at2759"/>
<name>A0A8E0S248_9TREM</name>
<dbReference type="EMBL" id="LUCM01001261">
    <property type="protein sequence ID" value="KAA0199189.1"/>
    <property type="molecule type" value="Genomic_DNA"/>
</dbReference>
<dbReference type="AlphaFoldDB" id="A0A8E0S248"/>
<organism evidence="2 3">
    <name type="scientific">Fasciolopsis buskii</name>
    <dbReference type="NCBI Taxonomy" id="27845"/>
    <lineage>
        <taxon>Eukaryota</taxon>
        <taxon>Metazoa</taxon>
        <taxon>Spiralia</taxon>
        <taxon>Lophotrochozoa</taxon>
        <taxon>Platyhelminthes</taxon>
        <taxon>Trematoda</taxon>
        <taxon>Digenea</taxon>
        <taxon>Plagiorchiida</taxon>
        <taxon>Echinostomata</taxon>
        <taxon>Echinostomatoidea</taxon>
        <taxon>Fasciolidae</taxon>
        <taxon>Fasciolopsis</taxon>
    </lineage>
</organism>
<accession>A0A8E0S248</accession>
<feature type="region of interest" description="Disordered" evidence="1">
    <location>
        <begin position="18"/>
        <end position="37"/>
    </location>
</feature>
<sequence length="96" mass="10776">MLGPLDIKSDPDMIYSDSTASGLEHGTQPMGRFDTSRSPRDTLKFILTKWYSPETSALIADSISARCTETQLKKLIAGPLRDIMRFAEKHFTELNI</sequence>
<proteinExistence type="predicted"/>
<gene>
    <name evidence="2" type="ORF">FBUS_07250</name>
</gene>
<dbReference type="Proteomes" id="UP000728185">
    <property type="component" value="Unassembled WGS sequence"/>
</dbReference>
<evidence type="ECO:0000313" key="2">
    <source>
        <dbReference type="EMBL" id="KAA0199189.1"/>
    </source>
</evidence>
<protein>
    <submittedName>
        <fullName evidence="2">Uncharacterized protein</fullName>
    </submittedName>
</protein>
<keyword evidence="3" id="KW-1185">Reference proteome</keyword>
<reference evidence="2" key="1">
    <citation type="submission" date="2019-05" db="EMBL/GenBank/DDBJ databases">
        <title>Annotation for the trematode Fasciolopsis buski.</title>
        <authorList>
            <person name="Choi Y.-J."/>
        </authorList>
    </citation>
    <scope>NUCLEOTIDE SEQUENCE</scope>
    <source>
        <strain evidence="2">HT</strain>
        <tissue evidence="2">Whole worm</tissue>
    </source>
</reference>
<evidence type="ECO:0000256" key="1">
    <source>
        <dbReference type="SAM" id="MobiDB-lite"/>
    </source>
</evidence>
<evidence type="ECO:0000313" key="3">
    <source>
        <dbReference type="Proteomes" id="UP000728185"/>
    </source>
</evidence>
<comment type="caution">
    <text evidence="2">The sequence shown here is derived from an EMBL/GenBank/DDBJ whole genome shotgun (WGS) entry which is preliminary data.</text>
</comment>